<proteinExistence type="predicted"/>
<dbReference type="Proteomes" id="UP000187283">
    <property type="component" value="Unassembled WGS sequence"/>
</dbReference>
<sequence>MTGAISFLGNLVWIVLGGWIFAIIYFLGGVLFMLTIVGIPLGISLWRMAGVAFLPFGKSIEVEKVSGIRIIFNIIWLLIIGWSLVIFHLLFALAFFVTIIGIPFAIQNLKLAKVALWPLGTVVDSRHI</sequence>
<protein>
    <submittedName>
        <fullName evidence="3">Inner membrane protein YccF</fullName>
    </submittedName>
</protein>
<evidence type="ECO:0000313" key="3">
    <source>
        <dbReference type="EMBL" id="OMJ17207.1"/>
    </source>
</evidence>
<dbReference type="AlphaFoldDB" id="A0A1R1XRB7"/>
<keyword evidence="4" id="KW-1185">Reference proteome</keyword>
<reference evidence="3 4" key="1">
    <citation type="submission" date="2017-01" db="EMBL/GenBank/DDBJ databases">
        <authorList>
            <person name="Mah S.A."/>
            <person name="Swanson W.J."/>
            <person name="Moy G.W."/>
            <person name="Vacquier V.D."/>
        </authorList>
    </citation>
    <scope>NUCLEOTIDE SEQUENCE [LARGE SCALE GENOMIC DNA]</scope>
    <source>
        <strain evidence="3 4">GSMNP</strain>
    </source>
</reference>
<dbReference type="OrthoDB" id="16982at2759"/>
<evidence type="ECO:0000259" key="2">
    <source>
        <dbReference type="Pfam" id="PF03733"/>
    </source>
</evidence>
<comment type="caution">
    <text evidence="3">The sequence shown here is derived from an EMBL/GenBank/DDBJ whole genome shotgun (WGS) entry which is preliminary data.</text>
</comment>
<feature type="transmembrane region" description="Helical" evidence="1">
    <location>
        <begin position="75"/>
        <end position="106"/>
    </location>
</feature>
<feature type="transmembrane region" description="Helical" evidence="1">
    <location>
        <begin position="7"/>
        <end position="26"/>
    </location>
</feature>
<dbReference type="GO" id="GO:0005886">
    <property type="term" value="C:plasma membrane"/>
    <property type="evidence" value="ECO:0007669"/>
    <property type="project" value="TreeGrafter"/>
</dbReference>
<organism evidence="3 4">
    <name type="scientific">Smittium culicis</name>
    <dbReference type="NCBI Taxonomy" id="133412"/>
    <lineage>
        <taxon>Eukaryota</taxon>
        <taxon>Fungi</taxon>
        <taxon>Fungi incertae sedis</taxon>
        <taxon>Zoopagomycota</taxon>
        <taxon>Kickxellomycotina</taxon>
        <taxon>Harpellomycetes</taxon>
        <taxon>Harpellales</taxon>
        <taxon>Legeriomycetaceae</taxon>
        <taxon>Smittium</taxon>
    </lineage>
</organism>
<dbReference type="NCBIfam" id="NF008740">
    <property type="entry name" value="PRK11770.1-2"/>
    <property type="match status" value="1"/>
</dbReference>
<feature type="transmembrane region" description="Helical" evidence="1">
    <location>
        <begin position="32"/>
        <end position="54"/>
    </location>
</feature>
<dbReference type="EMBL" id="LSSN01002109">
    <property type="protein sequence ID" value="OMJ17207.1"/>
    <property type="molecule type" value="Genomic_DNA"/>
</dbReference>
<evidence type="ECO:0000313" key="4">
    <source>
        <dbReference type="Proteomes" id="UP000187283"/>
    </source>
</evidence>
<evidence type="ECO:0000256" key="1">
    <source>
        <dbReference type="SAM" id="Phobius"/>
    </source>
</evidence>
<accession>A0A1R1XRB7</accession>
<dbReference type="PANTHER" id="PTHR42903:SF1">
    <property type="entry name" value="INNER MEMBRANE PROTEIN YCCF"/>
    <property type="match status" value="1"/>
</dbReference>
<dbReference type="InterPro" id="IPR052937">
    <property type="entry name" value="Inner_membrane_protein"/>
</dbReference>
<dbReference type="InterPro" id="IPR005185">
    <property type="entry name" value="YccF"/>
</dbReference>
<gene>
    <name evidence="3" type="ORF">AYI70_g6130</name>
</gene>
<dbReference type="PANTHER" id="PTHR42903">
    <property type="entry name" value="INNER MEMBRANE PROTEIN YCCF"/>
    <property type="match status" value="1"/>
</dbReference>
<feature type="domain" description="Inner membrane component" evidence="2">
    <location>
        <begin position="8"/>
        <end position="58"/>
    </location>
</feature>
<keyword evidence="1" id="KW-0472">Membrane</keyword>
<keyword evidence="1" id="KW-1133">Transmembrane helix</keyword>
<feature type="domain" description="Inner membrane component" evidence="2">
    <location>
        <begin position="71"/>
        <end position="120"/>
    </location>
</feature>
<dbReference type="Pfam" id="PF03733">
    <property type="entry name" value="YccF"/>
    <property type="match status" value="2"/>
</dbReference>
<name>A0A1R1XRB7_9FUNG</name>
<keyword evidence="1" id="KW-0812">Transmembrane</keyword>